<dbReference type="GO" id="GO:0008299">
    <property type="term" value="P:isoprenoid biosynthetic process"/>
    <property type="evidence" value="ECO:0007669"/>
    <property type="project" value="InterPro"/>
</dbReference>
<dbReference type="PANTHER" id="PTHR10773">
    <property type="entry name" value="DNA-DIRECTED RNA POLYMERASES I, II, AND III SUBUNIT RPABC2"/>
    <property type="match status" value="1"/>
</dbReference>
<dbReference type="InterPro" id="IPR000092">
    <property type="entry name" value="Polyprenyl_synt"/>
</dbReference>
<dbReference type="Pfam" id="PF25273">
    <property type="entry name" value="DUF7869"/>
    <property type="match status" value="1"/>
</dbReference>
<dbReference type="SUPFAM" id="SSF48576">
    <property type="entry name" value="Terpenoid synthases"/>
    <property type="match status" value="1"/>
</dbReference>
<dbReference type="InterPro" id="IPR057191">
    <property type="entry name" value="DUF7869"/>
</dbReference>
<comment type="caution">
    <text evidence="3">The sequence shown here is derived from an EMBL/GenBank/DDBJ whole genome shotgun (WGS) entry which is preliminary data.</text>
</comment>
<dbReference type="GO" id="GO:0042811">
    <property type="term" value="P:pheromone biosynthetic process"/>
    <property type="evidence" value="ECO:0007669"/>
    <property type="project" value="UniProtKB-ARBA"/>
</dbReference>
<feature type="region of interest" description="Disordered" evidence="1">
    <location>
        <begin position="1059"/>
        <end position="1081"/>
    </location>
</feature>
<name>A0AAV1KMU6_9NEOP</name>
<proteinExistence type="predicted"/>
<dbReference type="InterPro" id="IPR008949">
    <property type="entry name" value="Isoprenoid_synthase_dom_sf"/>
</dbReference>
<dbReference type="SUPFAM" id="SSF56672">
    <property type="entry name" value="DNA/RNA polymerases"/>
    <property type="match status" value="2"/>
</dbReference>
<reference evidence="3 4" key="1">
    <citation type="submission" date="2023-11" db="EMBL/GenBank/DDBJ databases">
        <authorList>
            <person name="Hedman E."/>
            <person name="Englund M."/>
            <person name="Stromberg M."/>
            <person name="Nyberg Akerstrom W."/>
            <person name="Nylinder S."/>
            <person name="Jareborg N."/>
            <person name="Kallberg Y."/>
            <person name="Kronander E."/>
        </authorList>
    </citation>
    <scope>NUCLEOTIDE SEQUENCE [LARGE SCALE GENOMIC DNA]</scope>
</reference>
<dbReference type="PROSITE" id="PS50878">
    <property type="entry name" value="RT_POL"/>
    <property type="match status" value="2"/>
</dbReference>
<dbReference type="Gene3D" id="3.30.70.270">
    <property type="match status" value="1"/>
</dbReference>
<gene>
    <name evidence="3" type="ORF">PARMNEM_LOCUS5636</name>
</gene>
<sequence>MADCIRSVARKVLGETKGKRMIDKDGWWWSESIREVLREKKNAFKEWQSVEDQNESIKESKRGAYKECKKRAKKEVAICRAEAHDKLYRSLESPEGQKRLFQIARARERNGRDVSHVKCIKDDSGRILTDDESIKKRWKEYFEKLMNDENEWNGMLENPPVNMGLVREISVEEVKMAVRNMKNGKAVGPDGIPVEVWKLLRADGWKWLSLFFGKLLQEEQIPEEWCSSILVPIFKNKGDVQNCSSYRGIKLMSHTMKVWERVIERRMREECEITQNQFGFMPGRGTTDAIFALRQLCEKYKRVHKDLHMVFVDLEKAYDRVPREVVWWALKMKGMPGKYVRLVRAMYRASRTCVRSAAGTTGSIDVAVGLHQGSALSPYLFLLIMDALTSDLQDEAPWCMLFADDIVLVGEEGIEVQSRLTGWQRRLESVGLKISRSKTEYLCCDFGGLSSPVPMSLDGAILPVSSDVKYLSSLIQGDGGIDRAVQHRINAGCMKWRQCEAMNDESSASGRKDTGLLALNDTCIMRSFIEELVRQNFTAELRDDILRIYNRIYFISAIGQYLDTIAARSNDYDNFTREQYNATNVMKSSFYAIKSPILLGLALANKLSEESYNHVDNVCDDIGVLPQIHNDLIDVFNIDGSVTGKNGTDIQERKCSWVAVAVLEKCNTEQRRIFEENYGSWDPKKIDSIRKLYEELDILQLYKQEERARYETFLKKLVVVLMEKHREKNMALNFLFIDLQKAFDCVPREMIWWALRSKLVRETYVEIVRDMYRNSDSIVRTAVGDTTPFPITIGVHQGSVLSPYLFSVILDELSASVQTLPQPWLLMYADDIALVDGDKVRLTRRVHAWREALENGGLKLNVAKTEYMACNSTDLTSLRIGDDTVERTDNFRYLRSVLDASGDIDRDIKARISVAWAKWREDKNKTIKQQDRSIIIVSPQKHNVITCQKLPSEMNKNVCNDINFAVDITIEKMPDGLLVTDVPKLPEHDGFKIITCELAPASIMASEMITNNINPPQSAPMPVNVSPMSLCSSNINLNKDDNIILYNYKDVSSPIRASSPISGIEPMPPSTDEEPFSDSGSSWIPDTEEENKIKRKSSSLININISVAKKKKRVKRFERINPILSSDSEDETGNITTTRAIIETPIDQVSPVNRDRRIMEHNITIAETTDSEKVTGNKEKEIYRWKNTNQTNWKRNKELEKKRKCLPYKSKTGKFLAAKLPKSPKCSQNCRQKCTEKFTQNEREKLCKSYWSIQDFKLQKEFLLKRIIIKPVQTIRKSVPIEKQRSSSREYGFYKNKTVFERVCKKYFMSTLCVSSGPIETAVKHVDDHGVFTKMDNRGRQAPANKTPREQIQEVKNHIESFPVIDSHYCRKKTTRKYLEPTLSISKMYDLYVQKMKESNKVPAKLNIYKKVFGTEYNLAFYHPKKDQCSICNNYKKDKTNINIQNEYTQHIERKEASYRSKELDKKKSGEDKSYLCVTMDLQSLLQIPSTADSQMYYSRKLNLYNLSIYEFKPPQNDAHCMIWTEINSKGGSVEIASAIHLWIKNLPEVLTHVTIYSDTCSGQNRNQYIAAFLLYLVHTHETIKVLEQKYLESGHSFMEVDSMHSAIEKEKMYTDTYSIIDWKEIMLRARSKRQNKNVTPYNVTELSYQDMIDVKALASKIIKNKTIAENGEKVCWLKIKCLRFEKELPGFIKYRYDYDGPYNLLNTLCKPGRSTRRTPNSEMPTINTEDLPRAYKQCLPITKQKKKDLLQLCKKNIIPKELHGWYESLPCSYEDQGPSRSTDSSEVDE</sequence>
<protein>
    <recommendedName>
        <fullName evidence="2">Reverse transcriptase domain-containing protein</fullName>
    </recommendedName>
</protein>
<evidence type="ECO:0000259" key="2">
    <source>
        <dbReference type="PROSITE" id="PS50878"/>
    </source>
</evidence>
<dbReference type="GO" id="GO:0071897">
    <property type="term" value="P:DNA biosynthetic process"/>
    <property type="evidence" value="ECO:0007669"/>
    <property type="project" value="UniProtKB-ARBA"/>
</dbReference>
<keyword evidence="4" id="KW-1185">Reference proteome</keyword>
<evidence type="ECO:0000256" key="1">
    <source>
        <dbReference type="SAM" id="MobiDB-lite"/>
    </source>
</evidence>
<dbReference type="InterPro" id="IPR043502">
    <property type="entry name" value="DNA/RNA_pol_sf"/>
</dbReference>
<evidence type="ECO:0000313" key="3">
    <source>
        <dbReference type="EMBL" id="CAK1584375.1"/>
    </source>
</evidence>
<dbReference type="Proteomes" id="UP001314205">
    <property type="component" value="Unassembled WGS sequence"/>
</dbReference>
<dbReference type="EMBL" id="CAVLGL010000068">
    <property type="protein sequence ID" value="CAK1584375.1"/>
    <property type="molecule type" value="Genomic_DNA"/>
</dbReference>
<feature type="domain" description="Reverse transcriptase" evidence="2">
    <location>
        <begin position="214"/>
        <end position="462"/>
    </location>
</feature>
<dbReference type="Pfam" id="PF00078">
    <property type="entry name" value="RVT_1"/>
    <property type="match status" value="2"/>
</dbReference>
<evidence type="ECO:0000313" key="4">
    <source>
        <dbReference type="Proteomes" id="UP001314205"/>
    </source>
</evidence>
<dbReference type="Pfam" id="PF00348">
    <property type="entry name" value="polyprenyl_synt"/>
    <property type="match status" value="1"/>
</dbReference>
<dbReference type="GO" id="GO:0004659">
    <property type="term" value="F:prenyltransferase activity"/>
    <property type="evidence" value="ECO:0007669"/>
    <property type="project" value="InterPro"/>
</dbReference>
<dbReference type="InterPro" id="IPR043128">
    <property type="entry name" value="Rev_trsase/Diguanyl_cyclase"/>
</dbReference>
<accession>A0AAV1KMU6</accession>
<feature type="domain" description="Reverse transcriptase" evidence="2">
    <location>
        <begin position="670"/>
        <end position="898"/>
    </location>
</feature>
<organism evidence="3 4">
    <name type="scientific">Parnassius mnemosyne</name>
    <name type="common">clouded apollo</name>
    <dbReference type="NCBI Taxonomy" id="213953"/>
    <lineage>
        <taxon>Eukaryota</taxon>
        <taxon>Metazoa</taxon>
        <taxon>Ecdysozoa</taxon>
        <taxon>Arthropoda</taxon>
        <taxon>Hexapoda</taxon>
        <taxon>Insecta</taxon>
        <taxon>Pterygota</taxon>
        <taxon>Neoptera</taxon>
        <taxon>Endopterygota</taxon>
        <taxon>Lepidoptera</taxon>
        <taxon>Glossata</taxon>
        <taxon>Ditrysia</taxon>
        <taxon>Papilionoidea</taxon>
        <taxon>Papilionidae</taxon>
        <taxon>Parnassiinae</taxon>
        <taxon>Parnassini</taxon>
        <taxon>Parnassius</taxon>
        <taxon>Driopa</taxon>
    </lineage>
</organism>
<dbReference type="PANTHER" id="PTHR10773:SF19">
    <property type="match status" value="1"/>
</dbReference>
<dbReference type="CDD" id="cd01650">
    <property type="entry name" value="RT_nLTR_like"/>
    <property type="match status" value="1"/>
</dbReference>
<dbReference type="Gene3D" id="1.10.600.10">
    <property type="entry name" value="Farnesyl Diphosphate Synthase"/>
    <property type="match status" value="1"/>
</dbReference>
<dbReference type="InterPro" id="IPR000477">
    <property type="entry name" value="RT_dom"/>
</dbReference>